<evidence type="ECO:0000313" key="1">
    <source>
        <dbReference type="EMBL" id="KAK4770008.1"/>
    </source>
</evidence>
<dbReference type="AlphaFoldDB" id="A0AAN7KIW0"/>
<reference evidence="1 2" key="1">
    <citation type="journal article" date="2023" name="Hortic Res">
        <title>Pangenome of water caltrop reveals structural variations and asymmetric subgenome divergence after allopolyploidization.</title>
        <authorList>
            <person name="Zhang X."/>
            <person name="Chen Y."/>
            <person name="Wang L."/>
            <person name="Yuan Y."/>
            <person name="Fang M."/>
            <person name="Shi L."/>
            <person name="Lu R."/>
            <person name="Comes H.P."/>
            <person name="Ma Y."/>
            <person name="Chen Y."/>
            <person name="Huang G."/>
            <person name="Zhou Y."/>
            <person name="Zheng Z."/>
            <person name="Qiu Y."/>
        </authorList>
    </citation>
    <scope>NUCLEOTIDE SEQUENCE [LARGE SCALE GENOMIC DNA]</scope>
    <source>
        <tissue evidence="1">Roots</tissue>
    </source>
</reference>
<organism evidence="1 2">
    <name type="scientific">Trapa incisa</name>
    <dbReference type="NCBI Taxonomy" id="236973"/>
    <lineage>
        <taxon>Eukaryota</taxon>
        <taxon>Viridiplantae</taxon>
        <taxon>Streptophyta</taxon>
        <taxon>Embryophyta</taxon>
        <taxon>Tracheophyta</taxon>
        <taxon>Spermatophyta</taxon>
        <taxon>Magnoliopsida</taxon>
        <taxon>eudicotyledons</taxon>
        <taxon>Gunneridae</taxon>
        <taxon>Pentapetalae</taxon>
        <taxon>rosids</taxon>
        <taxon>malvids</taxon>
        <taxon>Myrtales</taxon>
        <taxon>Lythraceae</taxon>
        <taxon>Trapa</taxon>
    </lineage>
</organism>
<proteinExistence type="predicted"/>
<comment type="caution">
    <text evidence="1">The sequence shown here is derived from an EMBL/GenBank/DDBJ whole genome shotgun (WGS) entry which is preliminary data.</text>
</comment>
<dbReference type="Proteomes" id="UP001345219">
    <property type="component" value="Chromosome 24"/>
</dbReference>
<dbReference type="PANTHER" id="PTHR34538:SF10">
    <property type="entry name" value="GENOME ASSEMBLY, CHROMOSOME: A06"/>
    <property type="match status" value="1"/>
</dbReference>
<name>A0AAN7KIW0_9MYRT</name>
<evidence type="ECO:0000313" key="2">
    <source>
        <dbReference type="Proteomes" id="UP001345219"/>
    </source>
</evidence>
<dbReference type="PANTHER" id="PTHR34538">
    <property type="entry name" value="EXPRESSED PROTEIN"/>
    <property type="match status" value="1"/>
</dbReference>
<dbReference type="EMBL" id="JAXIOK010000005">
    <property type="protein sequence ID" value="KAK4770008.1"/>
    <property type="molecule type" value="Genomic_DNA"/>
</dbReference>
<keyword evidence="2" id="KW-1185">Reference proteome</keyword>
<accession>A0AAN7KIW0</accession>
<sequence length="99" mass="10741">MNLVGGWEWVVSKCTKKHGRRWMRRLRAAFKGAIKNSGGGSARKCNFRYDPWSYALNFDDGAGAGDGNGEGSGNAGAAVRISGEGKSGIWVYVLWIKTD</sequence>
<protein>
    <submittedName>
        <fullName evidence="1">Uncharacterized protein</fullName>
    </submittedName>
</protein>
<gene>
    <name evidence="1" type="ORF">SAY87_030540</name>
</gene>